<accession>A0A8J2VLN6</accession>
<dbReference type="RefSeq" id="WP_188688982.1">
    <property type="nucleotide sequence ID" value="NZ_BMIR01000002.1"/>
</dbReference>
<keyword evidence="6" id="KW-1185">Reference proteome</keyword>
<dbReference type="Pfam" id="PF02311">
    <property type="entry name" value="AraC_binding"/>
    <property type="match status" value="1"/>
</dbReference>
<name>A0A8J2VLN6_9BACL</name>
<comment type="caution">
    <text evidence="5">The sequence shown here is derived from an EMBL/GenBank/DDBJ whole genome shotgun (WGS) entry which is preliminary data.</text>
</comment>
<dbReference type="InterPro" id="IPR018062">
    <property type="entry name" value="HTH_AraC-typ_CS"/>
</dbReference>
<keyword evidence="2" id="KW-0238">DNA-binding</keyword>
<evidence type="ECO:0000256" key="2">
    <source>
        <dbReference type="ARBA" id="ARBA00023125"/>
    </source>
</evidence>
<dbReference type="InterPro" id="IPR020449">
    <property type="entry name" value="Tscrpt_reg_AraC-type_HTH"/>
</dbReference>
<dbReference type="PROSITE" id="PS00041">
    <property type="entry name" value="HTH_ARAC_FAMILY_1"/>
    <property type="match status" value="1"/>
</dbReference>
<proteinExistence type="predicted"/>
<dbReference type="InterPro" id="IPR037923">
    <property type="entry name" value="HTH-like"/>
</dbReference>
<dbReference type="InterPro" id="IPR009057">
    <property type="entry name" value="Homeodomain-like_sf"/>
</dbReference>
<dbReference type="PANTHER" id="PTHR43280:SF2">
    <property type="entry name" value="HTH-TYPE TRANSCRIPTIONAL REGULATOR EXSA"/>
    <property type="match status" value="1"/>
</dbReference>
<keyword evidence="1" id="KW-0805">Transcription regulation</keyword>
<dbReference type="SUPFAM" id="SSF46689">
    <property type="entry name" value="Homeodomain-like"/>
    <property type="match status" value="2"/>
</dbReference>
<dbReference type="SMART" id="SM00342">
    <property type="entry name" value="HTH_ARAC"/>
    <property type="match status" value="1"/>
</dbReference>
<gene>
    <name evidence="5" type="ORF">GCM10011391_06100</name>
</gene>
<organism evidence="5 6">
    <name type="scientific">Pullulanibacillus camelliae</name>
    <dbReference type="NCBI Taxonomy" id="1707096"/>
    <lineage>
        <taxon>Bacteria</taxon>
        <taxon>Bacillati</taxon>
        <taxon>Bacillota</taxon>
        <taxon>Bacilli</taxon>
        <taxon>Bacillales</taxon>
        <taxon>Sporolactobacillaceae</taxon>
        <taxon>Pullulanibacillus</taxon>
    </lineage>
</organism>
<dbReference type="InterPro" id="IPR003313">
    <property type="entry name" value="AraC-bd"/>
</dbReference>
<keyword evidence="3" id="KW-0804">Transcription</keyword>
<evidence type="ECO:0000259" key="4">
    <source>
        <dbReference type="PROSITE" id="PS01124"/>
    </source>
</evidence>
<dbReference type="PRINTS" id="PR00032">
    <property type="entry name" value="HTHARAC"/>
</dbReference>
<dbReference type="Gene3D" id="1.10.10.60">
    <property type="entry name" value="Homeodomain-like"/>
    <property type="match status" value="2"/>
</dbReference>
<feature type="domain" description="HTH araC/xylS-type" evidence="4">
    <location>
        <begin position="189"/>
        <end position="287"/>
    </location>
</feature>
<evidence type="ECO:0000313" key="5">
    <source>
        <dbReference type="EMBL" id="GGE30301.1"/>
    </source>
</evidence>
<reference evidence="5" key="1">
    <citation type="journal article" date="2014" name="Int. J. Syst. Evol. Microbiol.">
        <title>Complete genome sequence of Corynebacterium casei LMG S-19264T (=DSM 44701T), isolated from a smear-ripened cheese.</title>
        <authorList>
            <consortium name="US DOE Joint Genome Institute (JGI-PGF)"/>
            <person name="Walter F."/>
            <person name="Albersmeier A."/>
            <person name="Kalinowski J."/>
            <person name="Ruckert C."/>
        </authorList>
    </citation>
    <scope>NUCLEOTIDE SEQUENCE</scope>
    <source>
        <strain evidence="5">CGMCC 1.15371</strain>
    </source>
</reference>
<evidence type="ECO:0000256" key="1">
    <source>
        <dbReference type="ARBA" id="ARBA00023015"/>
    </source>
</evidence>
<reference evidence="5" key="2">
    <citation type="submission" date="2020-09" db="EMBL/GenBank/DDBJ databases">
        <authorList>
            <person name="Sun Q."/>
            <person name="Zhou Y."/>
        </authorList>
    </citation>
    <scope>NUCLEOTIDE SEQUENCE</scope>
    <source>
        <strain evidence="5">CGMCC 1.15371</strain>
    </source>
</reference>
<sequence length="297" mass="34659">MTLIPRYLSDYPNVHSAFPFHLSINHVDNYFPAHRHDFLEFSLVLEGEGSETINGKTHPLSPGTFTFVSPYQIHDIHTYTDHPLILYNCNFDLELIMDSGQKDHGLTRLLYNGMDAEERPSFIQLDQDQFPPFKAILDNIYQEYQSKAPWRNLLIKAKVIELLIHFDRLRQEENSLSKVTTKQANGMIWPIVHYIHSHFNEDITLSRLSDLFKVSVPYLSEQFKRQVGLNFINFLHEVRIRHACSLLLSTDMPVTDIAAEVGYQSFNTFSRVFRQRKRLTPTAYRRAAPLEEPYTKS</sequence>
<dbReference type="Gene3D" id="2.60.120.10">
    <property type="entry name" value="Jelly Rolls"/>
    <property type="match status" value="1"/>
</dbReference>
<dbReference type="SUPFAM" id="SSF51215">
    <property type="entry name" value="Regulatory protein AraC"/>
    <property type="match status" value="1"/>
</dbReference>
<dbReference type="Proteomes" id="UP000628775">
    <property type="component" value="Unassembled WGS sequence"/>
</dbReference>
<evidence type="ECO:0000313" key="6">
    <source>
        <dbReference type="Proteomes" id="UP000628775"/>
    </source>
</evidence>
<dbReference type="InterPro" id="IPR014710">
    <property type="entry name" value="RmlC-like_jellyroll"/>
</dbReference>
<dbReference type="GO" id="GO:0003700">
    <property type="term" value="F:DNA-binding transcription factor activity"/>
    <property type="evidence" value="ECO:0007669"/>
    <property type="project" value="InterPro"/>
</dbReference>
<dbReference type="PROSITE" id="PS01124">
    <property type="entry name" value="HTH_ARAC_FAMILY_2"/>
    <property type="match status" value="1"/>
</dbReference>
<dbReference type="InterPro" id="IPR018060">
    <property type="entry name" value="HTH_AraC"/>
</dbReference>
<evidence type="ECO:0000256" key="3">
    <source>
        <dbReference type="ARBA" id="ARBA00023163"/>
    </source>
</evidence>
<dbReference type="PANTHER" id="PTHR43280">
    <property type="entry name" value="ARAC-FAMILY TRANSCRIPTIONAL REGULATOR"/>
    <property type="match status" value="1"/>
</dbReference>
<dbReference type="EMBL" id="BMIR01000002">
    <property type="protein sequence ID" value="GGE30301.1"/>
    <property type="molecule type" value="Genomic_DNA"/>
</dbReference>
<dbReference type="AlphaFoldDB" id="A0A8J2VLN6"/>
<dbReference type="Pfam" id="PF12833">
    <property type="entry name" value="HTH_18"/>
    <property type="match status" value="1"/>
</dbReference>
<dbReference type="GO" id="GO:0043565">
    <property type="term" value="F:sequence-specific DNA binding"/>
    <property type="evidence" value="ECO:0007669"/>
    <property type="project" value="InterPro"/>
</dbReference>
<protein>
    <recommendedName>
        <fullName evidence="4">HTH araC/xylS-type domain-containing protein</fullName>
    </recommendedName>
</protein>